<dbReference type="CDD" id="cd01562">
    <property type="entry name" value="Thr-dehyd"/>
    <property type="match status" value="1"/>
</dbReference>
<proteinExistence type="inferred from homology"/>
<evidence type="ECO:0000256" key="12">
    <source>
        <dbReference type="RuleBase" id="RU362012"/>
    </source>
</evidence>
<dbReference type="InterPro" id="IPR011820">
    <property type="entry name" value="IlvA"/>
</dbReference>
<evidence type="ECO:0000256" key="7">
    <source>
        <dbReference type="ARBA" id="ARBA00022624"/>
    </source>
</evidence>
<keyword evidence="6 12" id="KW-0028">Amino-acid biosynthesis</keyword>
<keyword evidence="9 12" id="KW-0456">Lyase</keyword>
<gene>
    <name evidence="12 14" type="primary">ilvA</name>
    <name evidence="14" type="ORF">GCM10023187_39290</name>
</gene>
<comment type="cofactor">
    <cofactor evidence="2 12">
        <name>pyridoxal 5'-phosphate</name>
        <dbReference type="ChEBI" id="CHEBI:597326"/>
    </cofactor>
</comment>
<dbReference type="Proteomes" id="UP001500936">
    <property type="component" value="Unassembled WGS sequence"/>
</dbReference>
<dbReference type="RefSeq" id="WP_345269643.1">
    <property type="nucleotide sequence ID" value="NZ_BAABHB010000009.1"/>
</dbReference>
<dbReference type="InterPro" id="IPR001926">
    <property type="entry name" value="TrpB-like_PALP"/>
</dbReference>
<evidence type="ECO:0000256" key="5">
    <source>
        <dbReference type="ARBA" id="ARBA00011881"/>
    </source>
</evidence>
<dbReference type="Pfam" id="PF00585">
    <property type="entry name" value="Thr_dehydrat_C"/>
    <property type="match status" value="1"/>
</dbReference>
<evidence type="ECO:0000256" key="9">
    <source>
        <dbReference type="ARBA" id="ARBA00023239"/>
    </source>
</evidence>
<comment type="similarity">
    <text evidence="4 12">Belongs to the serine/threonine dehydratase family.</text>
</comment>
<organism evidence="14 15">
    <name type="scientific">Nibrella viscosa</name>
    <dbReference type="NCBI Taxonomy" id="1084524"/>
    <lineage>
        <taxon>Bacteria</taxon>
        <taxon>Pseudomonadati</taxon>
        <taxon>Bacteroidota</taxon>
        <taxon>Cytophagia</taxon>
        <taxon>Cytophagales</taxon>
        <taxon>Spirosomataceae</taxon>
        <taxon>Nibrella</taxon>
    </lineage>
</organism>
<comment type="caution">
    <text evidence="14">The sequence shown here is derived from an EMBL/GenBank/DDBJ whole genome shotgun (WGS) entry which is preliminary data.</text>
</comment>
<comment type="subunit">
    <text evidence="5 12">Homotetramer.</text>
</comment>
<dbReference type="NCBIfam" id="NF006390">
    <property type="entry name" value="PRK08639.1"/>
    <property type="match status" value="1"/>
</dbReference>
<evidence type="ECO:0000256" key="10">
    <source>
        <dbReference type="ARBA" id="ARBA00023304"/>
    </source>
</evidence>
<dbReference type="Pfam" id="PF00291">
    <property type="entry name" value="PALP"/>
    <property type="match status" value="1"/>
</dbReference>
<evidence type="ECO:0000256" key="4">
    <source>
        <dbReference type="ARBA" id="ARBA00010869"/>
    </source>
</evidence>
<dbReference type="PANTHER" id="PTHR48078">
    <property type="entry name" value="THREONINE DEHYDRATASE, MITOCHONDRIAL-RELATED"/>
    <property type="match status" value="1"/>
</dbReference>
<accession>A0ABP8KPZ9</accession>
<protein>
    <recommendedName>
        <fullName evidence="12">L-threonine dehydratase</fullName>
        <ecNumber evidence="12">4.3.1.19</ecNumber>
    </recommendedName>
    <alternativeName>
        <fullName evidence="12">Threonine deaminase</fullName>
    </alternativeName>
</protein>
<evidence type="ECO:0000256" key="8">
    <source>
        <dbReference type="ARBA" id="ARBA00022898"/>
    </source>
</evidence>
<dbReference type="InterPro" id="IPR000634">
    <property type="entry name" value="Ser/Thr_deHydtase_PyrdxlP-BS"/>
</dbReference>
<dbReference type="EC" id="4.3.1.19" evidence="12"/>
<dbReference type="EMBL" id="BAABHB010000009">
    <property type="protein sequence ID" value="GAA4412334.1"/>
    <property type="molecule type" value="Genomic_DNA"/>
</dbReference>
<dbReference type="SUPFAM" id="SSF55021">
    <property type="entry name" value="ACT-like"/>
    <property type="match status" value="1"/>
</dbReference>
<reference evidence="15" key="1">
    <citation type="journal article" date="2019" name="Int. J. Syst. Evol. Microbiol.">
        <title>The Global Catalogue of Microorganisms (GCM) 10K type strain sequencing project: providing services to taxonomists for standard genome sequencing and annotation.</title>
        <authorList>
            <consortium name="The Broad Institute Genomics Platform"/>
            <consortium name="The Broad Institute Genome Sequencing Center for Infectious Disease"/>
            <person name="Wu L."/>
            <person name="Ma J."/>
        </authorList>
    </citation>
    <scope>NUCLEOTIDE SEQUENCE [LARGE SCALE GENOMIC DNA]</scope>
    <source>
        <strain evidence="15">JCM 17925</strain>
    </source>
</reference>
<comment type="function">
    <text evidence="11 12">Catalyzes the anaerobic formation of alpha-ketobutyrate and ammonia from threonine in a two-step reaction. The first step involved a dehydration of threonine and a production of enamine intermediates (aminocrotonate), which tautomerizes to its imine form (iminobutyrate). Both intermediates are unstable and short-lived. The second step is the nonenzymatic hydrolysis of the enamine/imine intermediates to form 2-ketobutyrate and free ammonia. In the low water environment of the cell, the second step is accelerated by RidA.</text>
</comment>
<evidence type="ECO:0000256" key="6">
    <source>
        <dbReference type="ARBA" id="ARBA00022605"/>
    </source>
</evidence>
<evidence type="ECO:0000256" key="2">
    <source>
        <dbReference type="ARBA" id="ARBA00001933"/>
    </source>
</evidence>
<keyword evidence="15" id="KW-1185">Reference proteome</keyword>
<evidence type="ECO:0000256" key="1">
    <source>
        <dbReference type="ARBA" id="ARBA00001274"/>
    </source>
</evidence>
<feature type="domain" description="ACT-like" evidence="13">
    <location>
        <begin position="348"/>
        <end position="422"/>
    </location>
</feature>
<name>A0ABP8KPZ9_9BACT</name>
<keyword evidence="8 12" id="KW-0663">Pyridoxal phosphate</keyword>
<keyword evidence="10 12" id="KW-0100">Branched-chain amino acid biosynthesis</keyword>
<dbReference type="InterPro" id="IPR045865">
    <property type="entry name" value="ACT-like_dom_sf"/>
</dbReference>
<dbReference type="InterPro" id="IPR036052">
    <property type="entry name" value="TrpB-like_PALP_sf"/>
</dbReference>
<keyword evidence="7 12" id="KW-0412">Isoleucine biosynthesis</keyword>
<sequence>MKSKTSTDTVVEAEKQIPFPEVDNIYLAAERLRGVATHTPLQENLHLSEKYGATIFLKREDLQVVRSYKIRGAYNKMCSLPKEALDKGVVCASAGNHAQGLAYACRKMGVKGTIFMPTTTPAQKVRQVRMFGKEFVEIVLIGDTYDDAYHAAIEYVNTQESTFVHPFDDLQVIEGQGTVGLEIFRDADFKIDYLLMAIGGGGLASGVSTVFRQLSPKTKLIGVEPLGSPSMQVAMETGHVVTLDEIDKFVDGAAVKRVGEITFEVCRRYLDKIVLIPEGKVCTTILQLYNEEAIVAEPAGALAIAALDFLKEEIKGKNVVCLVGGGNNDITRTEEIKERSLLYEGLKHYFIVRFPQRAGAFREFLNDVLGPTDDITLFEYSKKTNRERGPALVGIELKHKSDFEPLLERMRNLKLQFEYLNDKPDLFEFLI</sequence>
<evidence type="ECO:0000256" key="11">
    <source>
        <dbReference type="ARBA" id="ARBA00025527"/>
    </source>
</evidence>
<dbReference type="Gene3D" id="3.40.50.1100">
    <property type="match status" value="2"/>
</dbReference>
<dbReference type="SUPFAM" id="SSF53686">
    <property type="entry name" value="Tryptophan synthase beta subunit-like PLP-dependent enzymes"/>
    <property type="match status" value="1"/>
</dbReference>
<dbReference type="InterPro" id="IPR050147">
    <property type="entry name" value="Ser/Thr_Dehydratase"/>
</dbReference>
<comment type="catalytic activity">
    <reaction evidence="1 12">
        <text>L-threonine = 2-oxobutanoate + NH4(+)</text>
        <dbReference type="Rhea" id="RHEA:22108"/>
        <dbReference type="ChEBI" id="CHEBI:16763"/>
        <dbReference type="ChEBI" id="CHEBI:28938"/>
        <dbReference type="ChEBI" id="CHEBI:57926"/>
        <dbReference type="EC" id="4.3.1.19"/>
    </reaction>
</comment>
<evidence type="ECO:0000259" key="13">
    <source>
        <dbReference type="PROSITE" id="PS51672"/>
    </source>
</evidence>
<dbReference type="CDD" id="cd04907">
    <property type="entry name" value="ACT_ThrD-I_2"/>
    <property type="match status" value="1"/>
</dbReference>
<dbReference type="PROSITE" id="PS51672">
    <property type="entry name" value="ACT_LIKE"/>
    <property type="match status" value="1"/>
</dbReference>
<dbReference type="NCBIfam" id="TIGR02079">
    <property type="entry name" value="THD1"/>
    <property type="match status" value="1"/>
</dbReference>
<dbReference type="PANTHER" id="PTHR48078:SF11">
    <property type="entry name" value="THREONINE DEHYDRATASE, MITOCHONDRIAL"/>
    <property type="match status" value="1"/>
</dbReference>
<evidence type="ECO:0000313" key="15">
    <source>
        <dbReference type="Proteomes" id="UP001500936"/>
    </source>
</evidence>
<comment type="pathway">
    <text evidence="3 12">Amino-acid biosynthesis; L-isoleucine biosynthesis; 2-oxobutanoate from L-threonine: step 1/1.</text>
</comment>
<dbReference type="InterPro" id="IPR001721">
    <property type="entry name" value="TD_ACT-like"/>
</dbReference>
<evidence type="ECO:0000313" key="14">
    <source>
        <dbReference type="EMBL" id="GAA4412334.1"/>
    </source>
</evidence>
<dbReference type="PROSITE" id="PS00165">
    <property type="entry name" value="DEHYDRATASE_SER_THR"/>
    <property type="match status" value="1"/>
</dbReference>
<evidence type="ECO:0000256" key="3">
    <source>
        <dbReference type="ARBA" id="ARBA00004810"/>
    </source>
</evidence>